<proteinExistence type="predicted"/>
<reference evidence="1" key="1">
    <citation type="submission" date="2018-02" db="EMBL/GenBank/DDBJ databases">
        <title>Rhizophora mucronata_Transcriptome.</title>
        <authorList>
            <person name="Meera S.P."/>
            <person name="Sreeshan A."/>
            <person name="Augustine A."/>
        </authorList>
    </citation>
    <scope>NUCLEOTIDE SEQUENCE</scope>
    <source>
        <tissue evidence="1">Leaf</tissue>
    </source>
</reference>
<protein>
    <submittedName>
        <fullName evidence="1">Uncharacterized protein</fullName>
    </submittedName>
</protein>
<organism evidence="1">
    <name type="scientific">Rhizophora mucronata</name>
    <name type="common">Asiatic mangrove</name>
    <dbReference type="NCBI Taxonomy" id="61149"/>
    <lineage>
        <taxon>Eukaryota</taxon>
        <taxon>Viridiplantae</taxon>
        <taxon>Streptophyta</taxon>
        <taxon>Embryophyta</taxon>
        <taxon>Tracheophyta</taxon>
        <taxon>Spermatophyta</taxon>
        <taxon>Magnoliopsida</taxon>
        <taxon>eudicotyledons</taxon>
        <taxon>Gunneridae</taxon>
        <taxon>Pentapetalae</taxon>
        <taxon>rosids</taxon>
        <taxon>fabids</taxon>
        <taxon>Malpighiales</taxon>
        <taxon>Rhizophoraceae</taxon>
        <taxon>Rhizophora</taxon>
    </lineage>
</organism>
<evidence type="ECO:0000313" key="1">
    <source>
        <dbReference type="EMBL" id="MBX72495.1"/>
    </source>
</evidence>
<dbReference type="EMBL" id="GGEC01092011">
    <property type="protein sequence ID" value="MBX72495.1"/>
    <property type="molecule type" value="Transcribed_RNA"/>
</dbReference>
<accession>A0A2P2QZU9</accession>
<sequence>MYSADLSRYLQKEGGIYCIIQQELQLSAMKK</sequence>
<name>A0A2P2QZU9_RHIMU</name>
<dbReference type="AlphaFoldDB" id="A0A2P2QZU9"/>